<keyword evidence="2" id="KW-0732">Signal</keyword>
<protein>
    <submittedName>
        <fullName evidence="3">Uncharacterized protein</fullName>
    </submittedName>
</protein>
<sequence length="110" mass="12426">MKSENSLKLLIMTMIGLFIAIPATQADPSDATLDKLKGKKQDQFQNELDRGSEQGQFARQNRQKWWIFLEAMEEEPPTDNPDPTDPPTEEPDPTDPPIEEPDPTVPPIIL</sequence>
<dbReference type="AlphaFoldDB" id="A0A6P1M9L0"/>
<gene>
    <name evidence="3" type="ORF">GT409_07250</name>
</gene>
<feature type="chain" id="PRO_5027009823" evidence="2">
    <location>
        <begin position="26"/>
        <end position="110"/>
    </location>
</feature>
<evidence type="ECO:0000256" key="2">
    <source>
        <dbReference type="SAM" id="SignalP"/>
    </source>
</evidence>
<proteinExistence type="predicted"/>
<accession>A0A6P1M9L0</accession>
<evidence type="ECO:0000313" key="4">
    <source>
        <dbReference type="Proteomes" id="UP000464954"/>
    </source>
</evidence>
<feature type="region of interest" description="Disordered" evidence="1">
    <location>
        <begin position="71"/>
        <end position="110"/>
    </location>
</feature>
<reference evidence="3 4" key="1">
    <citation type="submission" date="2020-01" db="EMBL/GenBank/DDBJ databases">
        <title>Ponticoccus aerotolerans gen. nov., sp. nov., an anaerobic bacterium and proposal of Ponticoccusceae fam. nov., Ponticoccusles ord. nov. and Ponticoccuse classis nov. in the phylum Kiritimatiellaeota.</title>
        <authorList>
            <person name="Zhou L.Y."/>
            <person name="Du Z.J."/>
        </authorList>
    </citation>
    <scope>NUCLEOTIDE SEQUENCE [LARGE SCALE GENOMIC DNA]</scope>
    <source>
        <strain evidence="3 4">S-5007</strain>
    </source>
</reference>
<dbReference type="KEGG" id="taer:GT409_07250"/>
<feature type="signal peptide" evidence="2">
    <location>
        <begin position="1"/>
        <end position="25"/>
    </location>
</feature>
<evidence type="ECO:0000256" key="1">
    <source>
        <dbReference type="SAM" id="MobiDB-lite"/>
    </source>
</evidence>
<organism evidence="3 4">
    <name type="scientific">Tichowtungia aerotolerans</name>
    <dbReference type="NCBI Taxonomy" id="2697043"/>
    <lineage>
        <taxon>Bacteria</taxon>
        <taxon>Pseudomonadati</taxon>
        <taxon>Kiritimatiellota</taxon>
        <taxon>Tichowtungiia</taxon>
        <taxon>Tichowtungiales</taxon>
        <taxon>Tichowtungiaceae</taxon>
        <taxon>Tichowtungia</taxon>
    </lineage>
</organism>
<keyword evidence="4" id="KW-1185">Reference proteome</keyword>
<dbReference type="RefSeq" id="WP_160628410.1">
    <property type="nucleotide sequence ID" value="NZ_CP047593.1"/>
</dbReference>
<evidence type="ECO:0000313" key="3">
    <source>
        <dbReference type="EMBL" id="QHI69254.1"/>
    </source>
</evidence>
<name>A0A6P1M9L0_9BACT</name>
<feature type="compositionally biased region" description="Acidic residues" evidence="1">
    <location>
        <begin position="87"/>
        <end position="102"/>
    </location>
</feature>
<dbReference type="EMBL" id="CP047593">
    <property type="protein sequence ID" value="QHI69254.1"/>
    <property type="molecule type" value="Genomic_DNA"/>
</dbReference>
<dbReference type="Proteomes" id="UP000464954">
    <property type="component" value="Chromosome"/>
</dbReference>